<gene>
    <name evidence="1" type="ORF">DNFV4_01822</name>
</gene>
<dbReference type="KEGG" id="nti:DNFV4_01822"/>
<reference evidence="1" key="1">
    <citation type="submission" date="2022-10" db="EMBL/GenBank/DDBJ databases">
        <authorList>
            <person name="Koch H."/>
        </authorList>
    </citation>
    <scope>NUCLEOTIDE SEQUENCE</scope>
    <source>
        <strain evidence="1">DNF</strain>
    </source>
</reference>
<dbReference type="Proteomes" id="UP001179121">
    <property type="component" value="Chromosome"/>
</dbReference>
<protein>
    <submittedName>
        <fullName evidence="1">Uncharacterized protein</fullName>
    </submittedName>
</protein>
<accession>A0AA86MYI2</accession>
<evidence type="ECO:0000313" key="2">
    <source>
        <dbReference type="Proteomes" id="UP001179121"/>
    </source>
</evidence>
<proteinExistence type="predicted"/>
<keyword evidence="2" id="KW-1185">Reference proteome</keyword>
<sequence length="112" mass="12519">MALNRTDTTTQKPWVRIPNGTMVRHRDGGPQGYIDGLTELGIGPGRNPDGRTQYRINTGEGERLLAIDDDLLILTDQDGLVLMLREKVPYRSYISTQLRAAFAAERFVKSTS</sequence>
<dbReference type="RefSeq" id="WP_289268317.1">
    <property type="nucleotide sequence ID" value="NZ_OX365700.1"/>
</dbReference>
<name>A0AA86MYI2_9BACT</name>
<dbReference type="EMBL" id="OX365700">
    <property type="protein sequence ID" value="CAI4031397.1"/>
    <property type="molecule type" value="Genomic_DNA"/>
</dbReference>
<dbReference type="AlphaFoldDB" id="A0AA86MYI2"/>
<organism evidence="1 2">
    <name type="scientific">Nitrospira tepida</name>
    <dbReference type="NCBI Taxonomy" id="2973512"/>
    <lineage>
        <taxon>Bacteria</taxon>
        <taxon>Pseudomonadati</taxon>
        <taxon>Nitrospirota</taxon>
        <taxon>Nitrospiria</taxon>
        <taxon>Nitrospirales</taxon>
        <taxon>Nitrospiraceae</taxon>
        <taxon>Nitrospira</taxon>
    </lineage>
</organism>
<evidence type="ECO:0000313" key="1">
    <source>
        <dbReference type="EMBL" id="CAI4031397.1"/>
    </source>
</evidence>